<dbReference type="InterPro" id="IPR036291">
    <property type="entry name" value="NAD(P)-bd_dom_sf"/>
</dbReference>
<dbReference type="SUPFAM" id="SSF51735">
    <property type="entry name" value="NAD(P)-binding Rossmann-fold domains"/>
    <property type="match status" value="2"/>
</dbReference>
<dbReference type="Gene3D" id="3.40.50.720">
    <property type="entry name" value="NAD(P)-binding Rossmann-like Domain"/>
    <property type="match status" value="2"/>
</dbReference>
<accession>A0A7M7QPM6</accession>
<dbReference type="PRINTS" id="PR00081">
    <property type="entry name" value="GDHRDH"/>
</dbReference>
<evidence type="ECO:0000313" key="5">
    <source>
        <dbReference type="Proteomes" id="UP000002358"/>
    </source>
</evidence>
<dbReference type="PANTHER" id="PTHR43115">
    <property type="entry name" value="DEHYDROGENASE/REDUCTASE SDR FAMILY MEMBER 11"/>
    <property type="match status" value="1"/>
</dbReference>
<comment type="similarity">
    <text evidence="1 3">Belongs to the short-chain dehydrogenases/reductases (SDR) family.</text>
</comment>
<dbReference type="GeneID" id="100115940"/>
<dbReference type="AlphaFoldDB" id="A0A7M7QPM6"/>
<evidence type="ECO:0000256" key="1">
    <source>
        <dbReference type="ARBA" id="ARBA00006484"/>
    </source>
</evidence>
<dbReference type="SMR" id="A0A7M7QPM6"/>
<dbReference type="FunFam" id="3.40.50.720:FF:000047">
    <property type="entry name" value="NADP-dependent L-serine/L-allo-threonine dehydrogenase"/>
    <property type="match status" value="2"/>
</dbReference>
<organism evidence="4 5">
    <name type="scientific">Nasonia vitripennis</name>
    <name type="common">Parasitic wasp</name>
    <dbReference type="NCBI Taxonomy" id="7425"/>
    <lineage>
        <taxon>Eukaryota</taxon>
        <taxon>Metazoa</taxon>
        <taxon>Ecdysozoa</taxon>
        <taxon>Arthropoda</taxon>
        <taxon>Hexapoda</taxon>
        <taxon>Insecta</taxon>
        <taxon>Pterygota</taxon>
        <taxon>Neoptera</taxon>
        <taxon>Endopterygota</taxon>
        <taxon>Hymenoptera</taxon>
        <taxon>Apocrita</taxon>
        <taxon>Proctotrupomorpha</taxon>
        <taxon>Chalcidoidea</taxon>
        <taxon>Pteromalidae</taxon>
        <taxon>Pteromalinae</taxon>
        <taxon>Nasonia</taxon>
    </lineage>
</organism>
<dbReference type="PRINTS" id="PR00080">
    <property type="entry name" value="SDRFAMILY"/>
</dbReference>
<proteinExistence type="inferred from homology"/>
<protein>
    <submittedName>
        <fullName evidence="4">Uncharacterized protein</fullName>
    </submittedName>
</protein>
<keyword evidence="2" id="KW-0560">Oxidoreductase</keyword>
<evidence type="ECO:0000256" key="2">
    <source>
        <dbReference type="ARBA" id="ARBA00023002"/>
    </source>
</evidence>
<dbReference type="InParanoid" id="A0A7M7QPM6"/>
<dbReference type="EnsemblMetazoa" id="XM_032596233">
    <property type="protein sequence ID" value="XP_032452124"/>
    <property type="gene ID" value="LOC100115940"/>
</dbReference>
<dbReference type="Pfam" id="PF00106">
    <property type="entry name" value="adh_short"/>
    <property type="match status" value="2"/>
</dbReference>
<keyword evidence="5" id="KW-1185">Reference proteome</keyword>
<sequence length="495" mass="53367">MDRWVGKLAVVTGASSGIGLAIGKTLIREGMIVVGLARRKELMEKEMSEAIKAGKFYARECDVSSEKSVNEAFDYIADTFKVVNLLVNNAGVVTTKSIEDSTVEELQEVIGVNLMGVLYCYKAAVTLMKTANEAHIININSIAGQKVPSPTWTRGDYTSVNVYPATKFAVRAISEVLSYELIGRNIRVTNLSPGYVRTAICTKAALSTMPALKPEDVADSIVYVIGSPANVQITELTIKPLGETFSQSNMDRWNGKVAVITGASSGIGLATAKSLIKHGVIVIGLARRKLQMEENMKNAKGPGKFYARECDITDEESVISALNWVMDTLGALNILVNNAGIVTSGKIEDTSSSDIENVFNVNVIGLLYCSKHAIKLMKANENEAQIVNINSVLGHAVLSPRSGFANVYPATKFAVRALSETLKNELIDAKIRVSNVSPGLVKTEIYDRAASQNSIIQKMPTLNAEDVADSIVHVLSAPPHVEITEIMIQPKGSAF</sequence>
<dbReference type="Proteomes" id="UP000002358">
    <property type="component" value="Chromosome 1"/>
</dbReference>
<evidence type="ECO:0000256" key="3">
    <source>
        <dbReference type="RuleBase" id="RU000363"/>
    </source>
</evidence>
<dbReference type="InterPro" id="IPR002347">
    <property type="entry name" value="SDR_fam"/>
</dbReference>
<name>A0A7M7QPM6_NASVI</name>
<reference evidence="4" key="1">
    <citation type="submission" date="2021-01" db="UniProtKB">
        <authorList>
            <consortium name="EnsemblMetazoa"/>
        </authorList>
    </citation>
    <scope>IDENTIFICATION</scope>
</reference>
<dbReference type="KEGG" id="nvi:100115940"/>
<dbReference type="InterPro" id="IPR020904">
    <property type="entry name" value="Sc_DH/Rdtase_CS"/>
</dbReference>
<evidence type="ECO:0000313" key="4">
    <source>
        <dbReference type="EnsemblMetazoa" id="XP_032452124"/>
    </source>
</evidence>
<dbReference type="RefSeq" id="XP_032452124.1">
    <property type="nucleotide sequence ID" value="XM_032596233.1"/>
</dbReference>
<dbReference type="GO" id="GO:0016616">
    <property type="term" value="F:oxidoreductase activity, acting on the CH-OH group of donors, NAD or NADP as acceptor"/>
    <property type="evidence" value="ECO:0007669"/>
    <property type="project" value="UniProtKB-ARBA"/>
</dbReference>
<dbReference type="PANTHER" id="PTHR43115:SF4">
    <property type="entry name" value="DEHYDROGENASE_REDUCTASE SDR FAMILY MEMBER 11"/>
    <property type="match status" value="1"/>
</dbReference>
<dbReference type="PROSITE" id="PS00061">
    <property type="entry name" value="ADH_SHORT"/>
    <property type="match status" value="1"/>
</dbReference>
<dbReference type="OrthoDB" id="1933717at2759"/>